<evidence type="ECO:0000256" key="2">
    <source>
        <dbReference type="SAM" id="Phobius"/>
    </source>
</evidence>
<dbReference type="Proteomes" id="UP001293254">
    <property type="component" value="Unassembled WGS sequence"/>
</dbReference>
<keyword evidence="4" id="KW-1185">Reference proteome</keyword>
<proteinExistence type="predicted"/>
<comment type="caution">
    <text evidence="3">The sequence shown here is derived from an EMBL/GenBank/DDBJ whole genome shotgun (WGS) entry which is preliminary data.</text>
</comment>
<organism evidence="3 4">
    <name type="scientific">Sesamum alatum</name>
    <dbReference type="NCBI Taxonomy" id="300844"/>
    <lineage>
        <taxon>Eukaryota</taxon>
        <taxon>Viridiplantae</taxon>
        <taxon>Streptophyta</taxon>
        <taxon>Embryophyta</taxon>
        <taxon>Tracheophyta</taxon>
        <taxon>Spermatophyta</taxon>
        <taxon>Magnoliopsida</taxon>
        <taxon>eudicotyledons</taxon>
        <taxon>Gunneridae</taxon>
        <taxon>Pentapetalae</taxon>
        <taxon>asterids</taxon>
        <taxon>lamiids</taxon>
        <taxon>Lamiales</taxon>
        <taxon>Pedaliaceae</taxon>
        <taxon>Sesamum</taxon>
    </lineage>
</organism>
<evidence type="ECO:0000313" key="4">
    <source>
        <dbReference type="Proteomes" id="UP001293254"/>
    </source>
</evidence>
<keyword evidence="2" id="KW-1133">Transmembrane helix</keyword>
<sequence length="146" mass="16486">MSQLLQIQQNRLVSGVGDSLALIEPFELFSLNTVRLFCLIPCQELTVLSMCCHSWSNSLYYQLTYRRFCAQTHKNACFSTRTFAIKPVSVSWMLLLLMLVSWAHAKCALEAIFSFRNSNSDAGGFYADFPSQPPPNGMTDFKRPTG</sequence>
<evidence type="ECO:0000256" key="1">
    <source>
        <dbReference type="SAM" id="MobiDB-lite"/>
    </source>
</evidence>
<gene>
    <name evidence="3" type="ORF">Salat_2694900</name>
</gene>
<keyword evidence="2" id="KW-0812">Transmembrane</keyword>
<protein>
    <submittedName>
        <fullName evidence="3">GDSL esterase/lipase</fullName>
    </submittedName>
</protein>
<accession>A0AAE1XPW2</accession>
<reference evidence="3" key="2">
    <citation type="journal article" date="2024" name="Plant">
        <title>Genomic evolution and insights into agronomic trait innovations of Sesamum species.</title>
        <authorList>
            <person name="Miao H."/>
            <person name="Wang L."/>
            <person name="Qu L."/>
            <person name="Liu H."/>
            <person name="Sun Y."/>
            <person name="Le M."/>
            <person name="Wang Q."/>
            <person name="Wei S."/>
            <person name="Zheng Y."/>
            <person name="Lin W."/>
            <person name="Duan Y."/>
            <person name="Cao H."/>
            <person name="Xiong S."/>
            <person name="Wang X."/>
            <person name="Wei L."/>
            <person name="Li C."/>
            <person name="Ma Q."/>
            <person name="Ju M."/>
            <person name="Zhao R."/>
            <person name="Li G."/>
            <person name="Mu C."/>
            <person name="Tian Q."/>
            <person name="Mei H."/>
            <person name="Zhang T."/>
            <person name="Gao T."/>
            <person name="Zhang H."/>
        </authorList>
    </citation>
    <scope>NUCLEOTIDE SEQUENCE</scope>
    <source>
        <strain evidence="3">3651</strain>
    </source>
</reference>
<name>A0AAE1XPW2_9LAMI</name>
<evidence type="ECO:0000313" key="3">
    <source>
        <dbReference type="EMBL" id="KAK4415875.1"/>
    </source>
</evidence>
<dbReference type="EMBL" id="JACGWO010000011">
    <property type="protein sequence ID" value="KAK4415875.1"/>
    <property type="molecule type" value="Genomic_DNA"/>
</dbReference>
<reference evidence="3" key="1">
    <citation type="submission" date="2020-06" db="EMBL/GenBank/DDBJ databases">
        <authorList>
            <person name="Li T."/>
            <person name="Hu X."/>
            <person name="Zhang T."/>
            <person name="Song X."/>
            <person name="Zhang H."/>
            <person name="Dai N."/>
            <person name="Sheng W."/>
            <person name="Hou X."/>
            <person name="Wei L."/>
        </authorList>
    </citation>
    <scope>NUCLEOTIDE SEQUENCE</scope>
    <source>
        <strain evidence="3">3651</strain>
        <tissue evidence="3">Leaf</tissue>
    </source>
</reference>
<feature type="transmembrane region" description="Helical" evidence="2">
    <location>
        <begin position="83"/>
        <end position="105"/>
    </location>
</feature>
<dbReference type="AlphaFoldDB" id="A0AAE1XPW2"/>
<feature type="region of interest" description="Disordered" evidence="1">
    <location>
        <begin position="126"/>
        <end position="146"/>
    </location>
</feature>
<keyword evidence="2" id="KW-0472">Membrane</keyword>